<dbReference type="Pfam" id="PF03466">
    <property type="entry name" value="LysR_substrate"/>
    <property type="match status" value="1"/>
</dbReference>
<feature type="domain" description="LysR substrate-binding" evidence="1">
    <location>
        <begin position="5"/>
        <end position="64"/>
    </location>
</feature>
<evidence type="ECO:0000313" key="2">
    <source>
        <dbReference type="EMBL" id="RBQ18728.1"/>
    </source>
</evidence>
<dbReference type="Proteomes" id="UP000253303">
    <property type="component" value="Unassembled WGS sequence"/>
</dbReference>
<keyword evidence="3" id="KW-1185">Reference proteome</keyword>
<dbReference type="AlphaFoldDB" id="A0A366LXN5"/>
<comment type="caution">
    <text evidence="2">The sequence shown here is derived from an EMBL/GenBank/DDBJ whole genome shotgun (WGS) entry which is preliminary data.</text>
</comment>
<gene>
    <name evidence="2" type="ORF">DP939_18430</name>
</gene>
<dbReference type="OrthoDB" id="3181812at2"/>
<name>A0A366LXN5_9ACTN</name>
<dbReference type="EMBL" id="QMEY01000007">
    <property type="protein sequence ID" value="RBQ18728.1"/>
    <property type="molecule type" value="Genomic_DNA"/>
</dbReference>
<reference evidence="2 3" key="1">
    <citation type="submission" date="2018-06" db="EMBL/GenBank/DDBJ databases">
        <title>Sphaerisporangium craniellae sp. nov., isolated from a marine sponge in the South China Sea.</title>
        <authorList>
            <person name="Li L."/>
        </authorList>
    </citation>
    <scope>NUCLEOTIDE SEQUENCE [LARGE SCALE GENOMIC DNA]</scope>
    <source>
        <strain evidence="2 3">LHW63015</strain>
    </source>
</reference>
<proteinExistence type="predicted"/>
<sequence length="71" mass="7726">MAGTAGLGVGLVPAVSLRAAPHAPVAWVRLDTPEARRMLRMVWRRDAYLSAAAGRFRDFAADHFRTFASAD</sequence>
<evidence type="ECO:0000313" key="3">
    <source>
        <dbReference type="Proteomes" id="UP000253303"/>
    </source>
</evidence>
<protein>
    <recommendedName>
        <fullName evidence="1">LysR substrate-binding domain-containing protein</fullName>
    </recommendedName>
</protein>
<dbReference type="InterPro" id="IPR005119">
    <property type="entry name" value="LysR_subst-bd"/>
</dbReference>
<dbReference type="SUPFAM" id="SSF53850">
    <property type="entry name" value="Periplasmic binding protein-like II"/>
    <property type="match status" value="1"/>
</dbReference>
<dbReference type="Gene3D" id="3.40.190.290">
    <property type="match status" value="1"/>
</dbReference>
<accession>A0A366LXN5</accession>
<organism evidence="2 3">
    <name type="scientific">Spongiactinospora rosea</name>
    <dbReference type="NCBI Taxonomy" id="2248750"/>
    <lineage>
        <taxon>Bacteria</taxon>
        <taxon>Bacillati</taxon>
        <taxon>Actinomycetota</taxon>
        <taxon>Actinomycetes</taxon>
        <taxon>Streptosporangiales</taxon>
        <taxon>Streptosporangiaceae</taxon>
        <taxon>Spongiactinospora</taxon>
    </lineage>
</organism>
<evidence type="ECO:0000259" key="1">
    <source>
        <dbReference type="Pfam" id="PF03466"/>
    </source>
</evidence>